<keyword evidence="3" id="KW-0732">Signal</keyword>
<dbReference type="EMBL" id="LR726364">
    <property type="protein sequence ID" value="VWO97518.1"/>
    <property type="molecule type" value="Genomic_DNA"/>
</dbReference>
<feature type="signal peptide" evidence="3">
    <location>
        <begin position="1"/>
        <end position="18"/>
    </location>
</feature>
<accession>A0A5K1JYN0</accession>
<evidence type="ECO:0000256" key="3">
    <source>
        <dbReference type="RuleBase" id="RU361235"/>
    </source>
</evidence>
<dbReference type="GO" id="GO:0016787">
    <property type="term" value="F:hydrolase activity"/>
    <property type="evidence" value="ECO:0007669"/>
    <property type="project" value="UniProtKB-KW"/>
</dbReference>
<dbReference type="InterPro" id="IPR050309">
    <property type="entry name" value="Type-B_Carboxylest/Lipase"/>
</dbReference>
<protein>
    <recommendedName>
        <fullName evidence="3">Carboxylic ester hydrolase</fullName>
        <ecNumber evidence="3">3.1.1.-</ecNumber>
    </recommendedName>
</protein>
<reference evidence="5" key="1">
    <citation type="submission" date="2019-10" db="EMBL/GenBank/DDBJ databases">
        <authorList>
            <person name="Nor Muhammad N."/>
        </authorList>
    </citation>
    <scope>NUCLEOTIDE SEQUENCE</scope>
</reference>
<dbReference type="PANTHER" id="PTHR11559">
    <property type="entry name" value="CARBOXYLESTERASE"/>
    <property type="match status" value="1"/>
</dbReference>
<feature type="chain" id="PRO_5023979541" description="Carboxylic ester hydrolase" evidence="3">
    <location>
        <begin position="19"/>
        <end position="580"/>
    </location>
</feature>
<proteinExistence type="inferred from homology"/>
<name>A0A5K1JYN0_9APHY</name>
<dbReference type="Gene3D" id="3.40.50.1820">
    <property type="entry name" value="alpha/beta hydrolase"/>
    <property type="match status" value="1"/>
</dbReference>
<organism evidence="5">
    <name type="scientific">Ganoderma boninense</name>
    <dbReference type="NCBI Taxonomy" id="34458"/>
    <lineage>
        <taxon>Eukaryota</taxon>
        <taxon>Fungi</taxon>
        <taxon>Dikarya</taxon>
        <taxon>Basidiomycota</taxon>
        <taxon>Agaricomycotina</taxon>
        <taxon>Agaricomycetes</taxon>
        <taxon>Polyporales</taxon>
        <taxon>Polyporaceae</taxon>
        <taxon>Ganoderma</taxon>
    </lineage>
</organism>
<keyword evidence="2 3" id="KW-0378">Hydrolase</keyword>
<dbReference type="Pfam" id="PF00135">
    <property type="entry name" value="COesterase"/>
    <property type="match status" value="1"/>
</dbReference>
<sequence>MFLRSLFLVPFVVGAAFAVPTTQNAAPSITLDHGTFMGISNGTVDQFLGIPFAKPPTGNLRFNLPVAVDSYNGTYSVAKYGPSCPQQSITVPITSGWIQKVINFIVNGIEQLTTPSSEDCLSLNVIAPAGTKPGAKLPVVVWIYGGGFERGTTSGYDGGAIVKRSMNLSEPVIYVSMNYRVSAFGFLASKEVKDAGVGNLGLQDQRLALHWVQKYISAFGGDPTKVTIWGESAGAISVSLHLLTNGGNTEGLFRGAFMQSGSPIPTGDIVNGQPDYDGLVSATGCSGRSDTLQCLREVDYKKLKAAVDATPNMFSYQSLRLAWLPRADGVFLTDGPQALVQKGSIANVPFITGDCDDEGTLFSLSNRNITTDSQLHSYIKQNYITEASDSDIDSILQAYPVNITRGSSDVDTSVDADNFYITRNSSVETDAETDDLNAITGPQFNRLAAFQGDLIFQAPRRFFLNATAAKQRTWSFLSKRFRFIPVIGSAHATDLPNVYDQSYYIPHLLVNHGDMTDYLVNFVNNLDPNGRNGTYWPQYSLDSRKLLTFQDGFQPLTTTTDDYRVDGINLLTDLALRFPM</sequence>
<dbReference type="InterPro" id="IPR029058">
    <property type="entry name" value="AB_hydrolase_fold"/>
</dbReference>
<evidence type="ECO:0000259" key="4">
    <source>
        <dbReference type="Pfam" id="PF00135"/>
    </source>
</evidence>
<dbReference type="InterPro" id="IPR002018">
    <property type="entry name" value="CarbesteraseB"/>
</dbReference>
<gene>
    <name evidence="5" type="primary">Q5XTQ4</name>
</gene>
<comment type="similarity">
    <text evidence="1 3">Belongs to the type-B carboxylesterase/lipase family.</text>
</comment>
<dbReference type="InterPro" id="IPR019826">
    <property type="entry name" value="Carboxylesterase_B_AS"/>
</dbReference>
<dbReference type="EC" id="3.1.1.-" evidence="3"/>
<dbReference type="AlphaFoldDB" id="A0A5K1JYN0"/>
<feature type="domain" description="Carboxylesterase type B" evidence="4">
    <location>
        <begin position="27"/>
        <end position="554"/>
    </location>
</feature>
<evidence type="ECO:0000256" key="1">
    <source>
        <dbReference type="ARBA" id="ARBA00005964"/>
    </source>
</evidence>
<dbReference type="SUPFAM" id="SSF53474">
    <property type="entry name" value="alpha/beta-Hydrolases"/>
    <property type="match status" value="1"/>
</dbReference>
<evidence type="ECO:0000313" key="5">
    <source>
        <dbReference type="EMBL" id="VWO97518.1"/>
    </source>
</evidence>
<evidence type="ECO:0000256" key="2">
    <source>
        <dbReference type="ARBA" id="ARBA00022801"/>
    </source>
</evidence>
<dbReference type="PROSITE" id="PS00122">
    <property type="entry name" value="CARBOXYLESTERASE_B_1"/>
    <property type="match status" value="1"/>
</dbReference>